<dbReference type="AlphaFoldDB" id="A0A059G8Q0"/>
<feature type="transmembrane region" description="Helical" evidence="9">
    <location>
        <begin position="363"/>
        <end position="381"/>
    </location>
</feature>
<organism evidence="10 11">
    <name type="scientific">Hyphomonas oceanitis SCH89</name>
    <dbReference type="NCBI Taxonomy" id="1280953"/>
    <lineage>
        <taxon>Bacteria</taxon>
        <taxon>Pseudomonadati</taxon>
        <taxon>Pseudomonadota</taxon>
        <taxon>Alphaproteobacteria</taxon>
        <taxon>Hyphomonadales</taxon>
        <taxon>Hyphomonadaceae</taxon>
        <taxon>Hyphomonas</taxon>
    </lineage>
</organism>
<evidence type="ECO:0000256" key="5">
    <source>
        <dbReference type="ARBA" id="ARBA00022856"/>
    </source>
</evidence>
<feature type="transmembrane region" description="Helical" evidence="9">
    <location>
        <begin position="209"/>
        <end position="229"/>
    </location>
</feature>
<dbReference type="STRING" id="1280953.HOC_08292"/>
<keyword evidence="5" id="KW-0653">Protein transport</keyword>
<dbReference type="GO" id="GO:0005886">
    <property type="term" value="C:plasma membrane"/>
    <property type="evidence" value="ECO:0007669"/>
    <property type="project" value="UniProtKB-SubCell"/>
</dbReference>
<name>A0A059G8Q0_9PROT</name>
<feature type="transmembrane region" description="Helical" evidence="9">
    <location>
        <begin position="79"/>
        <end position="100"/>
    </location>
</feature>
<evidence type="ECO:0000256" key="4">
    <source>
        <dbReference type="ARBA" id="ARBA00022692"/>
    </source>
</evidence>
<dbReference type="InterPro" id="IPR036259">
    <property type="entry name" value="MFS_trans_sf"/>
</dbReference>
<feature type="transmembrane region" description="Helical" evidence="9">
    <location>
        <begin position="146"/>
        <end position="171"/>
    </location>
</feature>
<dbReference type="GO" id="GO:1904680">
    <property type="term" value="F:peptide transmembrane transporter activity"/>
    <property type="evidence" value="ECO:0007669"/>
    <property type="project" value="InterPro"/>
</dbReference>
<keyword evidence="3" id="KW-1003">Cell membrane</keyword>
<evidence type="ECO:0000256" key="2">
    <source>
        <dbReference type="ARBA" id="ARBA00022448"/>
    </source>
</evidence>
<feature type="transmembrane region" description="Helical" evidence="9">
    <location>
        <begin position="495"/>
        <end position="513"/>
    </location>
</feature>
<evidence type="ECO:0000256" key="3">
    <source>
        <dbReference type="ARBA" id="ARBA00022475"/>
    </source>
</evidence>
<feature type="transmembrane region" description="Helical" evidence="9">
    <location>
        <begin position="419"/>
        <end position="441"/>
    </location>
</feature>
<evidence type="ECO:0000313" key="10">
    <source>
        <dbReference type="EMBL" id="KDA02930.1"/>
    </source>
</evidence>
<keyword evidence="5" id="KW-0571">Peptide transport</keyword>
<feature type="transmembrane region" description="Helical" evidence="9">
    <location>
        <begin position="281"/>
        <end position="300"/>
    </location>
</feature>
<keyword evidence="11" id="KW-1185">Reference proteome</keyword>
<keyword evidence="6 9" id="KW-1133">Transmembrane helix</keyword>
<sequence>MRQSRLNMRNSGKLTGERCVTDNSIADGQDYDKTFLGHPRGLYVLFFTEMWERFSYYGMRALLVLYLTKHFLFDREAAYGLYGAYTTLVYITPVIGGFLADRYLGARKAVTIGAIFLVLGHLGMAIEGDPVAAGETADPGVLNIFYLSLALIIVGVGFLKANISTIVGSLYPKTDARRDSAFTIFYVGINTGAFLGALIAGYLGEVYGWAYGFGAAGIGMLLGLVVFVWGKPALKGAGEPSNPALLTDKIIGPLSREHTIWAGALVTTLIVWFLVRSQGAVNLLLLASMIVTYLFIVWRAVAKLNPHQRNRIIVALVLISTNVLFWGLFEQAGSSLNIFTDEHVDRNLLGWEVPASMFQSINALYIMTLGPVFAGLWIWLSKKGWEPSAPMKFALALMQLGLGFLVLVFGAAGDGLTPVIFIFLIYLLHTTGELCMSPVGLSAMTRLSVTSMVGLMMGAWFLASGAGNAVAALIAQATASGGEGVGQVLDVYSKVGWFAIGVGVLFAVASPFLTKMMHLATLEADDLSEDVGTVDTGGSNTDPGAPDKTLG</sequence>
<gene>
    <name evidence="10" type="ORF">HOC_08292</name>
</gene>
<feature type="transmembrane region" description="Helical" evidence="9">
    <location>
        <begin position="183"/>
        <end position="203"/>
    </location>
</feature>
<comment type="subcellular location">
    <subcellularLocation>
        <location evidence="1">Cell membrane</location>
        <topology evidence="1">Multi-pass membrane protein</topology>
    </subcellularLocation>
</comment>
<reference evidence="10 11" key="1">
    <citation type="journal article" date="2014" name="Antonie Van Leeuwenhoek">
        <title>Hyphomonas beringensis sp. nov. and Hyphomonas chukchiensis sp. nov., isolated from surface seawater of the Bering Sea and Chukchi Sea.</title>
        <authorList>
            <person name="Li C."/>
            <person name="Lai Q."/>
            <person name="Li G."/>
            <person name="Dong C."/>
            <person name="Wang J."/>
            <person name="Liao Y."/>
            <person name="Shao Z."/>
        </authorList>
    </citation>
    <scope>NUCLEOTIDE SEQUENCE [LARGE SCALE GENOMIC DNA]</scope>
    <source>
        <strain evidence="10 11">SCH89</strain>
    </source>
</reference>
<dbReference type="PANTHER" id="PTHR23517">
    <property type="entry name" value="RESISTANCE PROTEIN MDTM, PUTATIVE-RELATED-RELATED"/>
    <property type="match status" value="1"/>
</dbReference>
<feature type="region of interest" description="Disordered" evidence="8">
    <location>
        <begin position="531"/>
        <end position="551"/>
    </location>
</feature>
<feature type="transmembrane region" description="Helical" evidence="9">
    <location>
        <begin position="453"/>
        <end position="475"/>
    </location>
</feature>
<evidence type="ECO:0000313" key="11">
    <source>
        <dbReference type="Proteomes" id="UP000024942"/>
    </source>
</evidence>
<dbReference type="InterPro" id="IPR050171">
    <property type="entry name" value="MFS_Transporters"/>
</dbReference>
<dbReference type="Pfam" id="PF00854">
    <property type="entry name" value="PTR2"/>
    <property type="match status" value="1"/>
</dbReference>
<evidence type="ECO:0000256" key="9">
    <source>
        <dbReference type="SAM" id="Phobius"/>
    </source>
</evidence>
<protein>
    <submittedName>
        <fullName evidence="10">Di-tripeptide ABC transporter-like protein</fullName>
    </submittedName>
</protein>
<dbReference type="InterPro" id="IPR005279">
    <property type="entry name" value="Dipep/tripep_permease"/>
</dbReference>
<feature type="transmembrane region" description="Helical" evidence="9">
    <location>
        <begin position="54"/>
        <end position="73"/>
    </location>
</feature>
<evidence type="ECO:0000256" key="7">
    <source>
        <dbReference type="ARBA" id="ARBA00023136"/>
    </source>
</evidence>
<dbReference type="InterPro" id="IPR018456">
    <property type="entry name" value="PTR2_symporter_CS"/>
</dbReference>
<evidence type="ECO:0000256" key="6">
    <source>
        <dbReference type="ARBA" id="ARBA00022989"/>
    </source>
</evidence>
<dbReference type="PROSITE" id="PS01022">
    <property type="entry name" value="PTR2_1"/>
    <property type="match status" value="1"/>
</dbReference>
<dbReference type="SUPFAM" id="SSF103473">
    <property type="entry name" value="MFS general substrate transporter"/>
    <property type="match status" value="1"/>
</dbReference>
<dbReference type="EMBL" id="ARYL01000010">
    <property type="protein sequence ID" value="KDA02930.1"/>
    <property type="molecule type" value="Genomic_DNA"/>
</dbReference>
<keyword evidence="4 9" id="KW-0812">Transmembrane</keyword>
<feature type="transmembrane region" description="Helical" evidence="9">
    <location>
        <begin position="259"/>
        <end position="275"/>
    </location>
</feature>
<dbReference type="NCBIfam" id="TIGR00924">
    <property type="entry name" value="yjdL_sub1_fam"/>
    <property type="match status" value="1"/>
</dbReference>
<accession>A0A059G8Q0</accession>
<keyword evidence="2" id="KW-0813">Transport</keyword>
<dbReference type="Proteomes" id="UP000024942">
    <property type="component" value="Unassembled WGS sequence"/>
</dbReference>
<dbReference type="Gene3D" id="1.20.1250.20">
    <property type="entry name" value="MFS general substrate transporter like domains"/>
    <property type="match status" value="1"/>
</dbReference>
<dbReference type="CDD" id="cd17346">
    <property type="entry name" value="MFS_DtpA_like"/>
    <property type="match status" value="1"/>
</dbReference>
<keyword evidence="7 9" id="KW-0472">Membrane</keyword>
<dbReference type="eggNOG" id="COG3104">
    <property type="taxonomic scope" value="Bacteria"/>
</dbReference>
<feature type="transmembrane region" description="Helical" evidence="9">
    <location>
        <begin position="393"/>
        <end position="413"/>
    </location>
</feature>
<feature type="transmembrane region" description="Helical" evidence="9">
    <location>
        <begin position="312"/>
        <end position="329"/>
    </location>
</feature>
<proteinExistence type="predicted"/>
<dbReference type="PANTHER" id="PTHR23517:SF15">
    <property type="entry name" value="PROTON-DEPENDENT OLIGOPEPTIDE FAMILY TRANSPORT PROTEIN"/>
    <property type="match status" value="1"/>
</dbReference>
<dbReference type="PATRIC" id="fig|1280953.3.peg.1676"/>
<dbReference type="GO" id="GO:0006857">
    <property type="term" value="P:oligopeptide transport"/>
    <property type="evidence" value="ECO:0007669"/>
    <property type="project" value="InterPro"/>
</dbReference>
<feature type="transmembrane region" description="Helical" evidence="9">
    <location>
        <begin position="109"/>
        <end position="126"/>
    </location>
</feature>
<evidence type="ECO:0000256" key="1">
    <source>
        <dbReference type="ARBA" id="ARBA00004651"/>
    </source>
</evidence>
<comment type="caution">
    <text evidence="10">The sequence shown here is derived from an EMBL/GenBank/DDBJ whole genome shotgun (WGS) entry which is preliminary data.</text>
</comment>
<evidence type="ECO:0000256" key="8">
    <source>
        <dbReference type="SAM" id="MobiDB-lite"/>
    </source>
</evidence>
<dbReference type="InterPro" id="IPR000109">
    <property type="entry name" value="POT_fam"/>
</dbReference>